<dbReference type="RefSeq" id="WP_344929974.1">
    <property type="nucleotide sequence ID" value="NZ_BAABCW010000021.1"/>
</dbReference>
<comment type="caution">
    <text evidence="2">The sequence shown here is derived from an EMBL/GenBank/DDBJ whole genome shotgun (WGS) entry which is preliminary data.</text>
</comment>
<keyword evidence="3" id="KW-1185">Reference proteome</keyword>
<dbReference type="Gene3D" id="3.40.1580.10">
    <property type="entry name" value="SMI1/KNR4-like"/>
    <property type="match status" value="1"/>
</dbReference>
<gene>
    <name evidence="2" type="ORF">GCM10022393_36930</name>
</gene>
<dbReference type="EMBL" id="BAABCW010000021">
    <property type="protein sequence ID" value="GAA3519354.1"/>
    <property type="molecule type" value="Genomic_DNA"/>
</dbReference>
<dbReference type="InterPro" id="IPR037883">
    <property type="entry name" value="Knr4/Smi1-like_sf"/>
</dbReference>
<dbReference type="SMART" id="SM00860">
    <property type="entry name" value="SMI1_KNR4"/>
    <property type="match status" value="1"/>
</dbReference>
<dbReference type="Pfam" id="PF09346">
    <property type="entry name" value="SMI1_KNR4"/>
    <property type="match status" value="1"/>
</dbReference>
<protein>
    <recommendedName>
        <fullName evidence="1">Knr4/Smi1-like domain-containing protein</fullName>
    </recommendedName>
</protein>
<dbReference type="SUPFAM" id="SSF160631">
    <property type="entry name" value="SMI1/KNR4-like"/>
    <property type="match status" value="1"/>
</dbReference>
<feature type="domain" description="Knr4/Smi1-like" evidence="1">
    <location>
        <begin position="44"/>
        <end position="161"/>
    </location>
</feature>
<evidence type="ECO:0000259" key="1">
    <source>
        <dbReference type="SMART" id="SM00860"/>
    </source>
</evidence>
<dbReference type="InterPro" id="IPR018958">
    <property type="entry name" value="Knr4/Smi1-like_dom"/>
</dbReference>
<evidence type="ECO:0000313" key="2">
    <source>
        <dbReference type="EMBL" id="GAA3519354.1"/>
    </source>
</evidence>
<sequence>MLTIKSKSDIIIPFEKMGDETWIENTKLILLAFAGNWQNKLPEPIPAEAIRIVEKRLDTTLPVNLKLFYQHFGIANISEQLQELDDIGWIQDIWKDQPEYGPDFSVEDKKHLPFLISFSDYLGNGNMFCFHSKTKEIYYFDHDEQPYLTKLFDDVSDYIKGCLISCQEDLFDQEIGQKKAEEWCEEILKDLFSEAVIQKWKY</sequence>
<name>A0ABP6URE8_9FLAO</name>
<reference evidence="3" key="1">
    <citation type="journal article" date="2019" name="Int. J. Syst. Evol. Microbiol.">
        <title>The Global Catalogue of Microorganisms (GCM) 10K type strain sequencing project: providing services to taxonomists for standard genome sequencing and annotation.</title>
        <authorList>
            <consortium name="The Broad Institute Genomics Platform"/>
            <consortium name="The Broad Institute Genome Sequencing Center for Infectious Disease"/>
            <person name="Wu L."/>
            <person name="Ma J."/>
        </authorList>
    </citation>
    <scope>NUCLEOTIDE SEQUENCE [LARGE SCALE GENOMIC DNA]</scope>
    <source>
        <strain evidence="3">JCM 17106</strain>
    </source>
</reference>
<accession>A0ABP6URE8</accession>
<proteinExistence type="predicted"/>
<organism evidence="2 3">
    <name type="scientific">Aquimarina addita</name>
    <dbReference type="NCBI Taxonomy" id="870485"/>
    <lineage>
        <taxon>Bacteria</taxon>
        <taxon>Pseudomonadati</taxon>
        <taxon>Bacteroidota</taxon>
        <taxon>Flavobacteriia</taxon>
        <taxon>Flavobacteriales</taxon>
        <taxon>Flavobacteriaceae</taxon>
        <taxon>Aquimarina</taxon>
    </lineage>
</organism>
<dbReference type="Proteomes" id="UP001500459">
    <property type="component" value="Unassembled WGS sequence"/>
</dbReference>
<evidence type="ECO:0000313" key="3">
    <source>
        <dbReference type="Proteomes" id="UP001500459"/>
    </source>
</evidence>